<dbReference type="PROSITE" id="PS50088">
    <property type="entry name" value="ANK_REPEAT"/>
    <property type="match status" value="1"/>
</dbReference>
<dbReference type="InterPro" id="IPR036770">
    <property type="entry name" value="Ankyrin_rpt-contain_sf"/>
</dbReference>
<keyword evidence="2 3" id="KW-0040">ANK repeat</keyword>
<evidence type="ECO:0000313" key="6">
    <source>
        <dbReference type="Proteomes" id="UP000009131"/>
    </source>
</evidence>
<sequence length="196" mass="21153">MDAPPPPPRARKAPPPPAPEPATDGASPEQRLWHAAKSDSEDMALECLKLAENGHCDVNAFDGVGQTALHYAASTPSPTVLDLLLEYEATDVDLRATRTGDTPLHLAVRHTRPDVRRGVAETLLDAGADPRVRNHDHLLAIDLLPARGTRSQPEEAENEGLRASFNQAEQEMAMDNSMIVTNDDMIVPGDDDEGSD</sequence>
<feature type="region of interest" description="Disordered" evidence="4">
    <location>
        <begin position="1"/>
        <end position="30"/>
    </location>
</feature>
<dbReference type="RefSeq" id="XP_014567185.1">
    <property type="nucleotide sequence ID" value="XM_014711699.1"/>
</dbReference>
<dbReference type="HOGENOM" id="CLU_097653_1_0_1"/>
<dbReference type="OMA" id="IAGSYEC"/>
<dbReference type="EMBL" id="BABT02000153">
    <property type="protein sequence ID" value="GAA98600.1"/>
    <property type="molecule type" value="Genomic_DNA"/>
</dbReference>
<dbReference type="eggNOG" id="ENOG502S4CU">
    <property type="taxonomic scope" value="Eukaryota"/>
</dbReference>
<reference evidence="5 6" key="2">
    <citation type="journal article" date="2012" name="Open Biol.">
        <title>Characteristics of nucleosomes and linker DNA regions on the genome of the basidiomycete Mixia osmundae revealed by mono- and dinucleosome mapping.</title>
        <authorList>
            <person name="Nishida H."/>
            <person name="Kondo S."/>
            <person name="Matsumoto T."/>
            <person name="Suzuki Y."/>
            <person name="Yoshikawa H."/>
            <person name="Taylor T.D."/>
            <person name="Sugiyama J."/>
        </authorList>
    </citation>
    <scope>NUCLEOTIDE SEQUENCE [LARGE SCALE GENOMIC DNA]</scope>
    <source>
        <strain evidence="6">CBS 9802 / IAM 14324 / JCM 22182 / KY 12970</strain>
    </source>
</reference>
<reference evidence="5 6" key="1">
    <citation type="journal article" date="2011" name="J. Gen. Appl. Microbiol.">
        <title>Draft genome sequencing of the enigmatic basidiomycete Mixia osmundae.</title>
        <authorList>
            <person name="Nishida H."/>
            <person name="Nagatsuka Y."/>
            <person name="Sugiyama J."/>
        </authorList>
    </citation>
    <scope>NUCLEOTIDE SEQUENCE [LARGE SCALE GENOMIC DNA]</scope>
    <source>
        <strain evidence="6">CBS 9802 / IAM 14324 / JCM 22182 / KY 12970</strain>
    </source>
</reference>
<protein>
    <submittedName>
        <fullName evidence="5">Uncharacterized protein</fullName>
    </submittedName>
</protein>
<dbReference type="Gene3D" id="1.25.40.20">
    <property type="entry name" value="Ankyrin repeat-containing domain"/>
    <property type="match status" value="1"/>
</dbReference>
<accession>G7E6Z0</accession>
<evidence type="ECO:0000256" key="3">
    <source>
        <dbReference type="PROSITE-ProRule" id="PRU00023"/>
    </source>
</evidence>
<feature type="compositionally biased region" description="Pro residues" evidence="4">
    <location>
        <begin position="1"/>
        <end position="20"/>
    </location>
</feature>
<keyword evidence="6" id="KW-1185">Reference proteome</keyword>
<dbReference type="AlphaFoldDB" id="G7E6Z0"/>
<dbReference type="STRING" id="764103.G7E6Z0"/>
<name>G7E6Z0_MIXOS</name>
<dbReference type="Proteomes" id="UP000009131">
    <property type="component" value="Unassembled WGS sequence"/>
</dbReference>
<dbReference type="Pfam" id="PF12796">
    <property type="entry name" value="Ank_2"/>
    <property type="match status" value="1"/>
</dbReference>
<evidence type="ECO:0000256" key="1">
    <source>
        <dbReference type="ARBA" id="ARBA00022737"/>
    </source>
</evidence>
<gene>
    <name evidence="5" type="primary">Mo05287</name>
    <name evidence="5" type="ORF">E5Q_05287</name>
</gene>
<dbReference type="OrthoDB" id="9995210at2759"/>
<proteinExistence type="predicted"/>
<evidence type="ECO:0000256" key="2">
    <source>
        <dbReference type="ARBA" id="ARBA00023043"/>
    </source>
</evidence>
<keyword evidence="1" id="KW-0677">Repeat</keyword>
<feature type="repeat" description="ANK" evidence="3">
    <location>
        <begin position="99"/>
        <end position="135"/>
    </location>
</feature>
<dbReference type="SMART" id="SM00248">
    <property type="entry name" value="ANK"/>
    <property type="match status" value="2"/>
</dbReference>
<dbReference type="PROSITE" id="PS50297">
    <property type="entry name" value="ANK_REP_REGION"/>
    <property type="match status" value="1"/>
</dbReference>
<dbReference type="SUPFAM" id="SSF48403">
    <property type="entry name" value="Ankyrin repeat"/>
    <property type="match status" value="1"/>
</dbReference>
<dbReference type="InterPro" id="IPR002110">
    <property type="entry name" value="Ankyrin_rpt"/>
</dbReference>
<dbReference type="PRINTS" id="PR01415">
    <property type="entry name" value="ANKYRIN"/>
</dbReference>
<dbReference type="PANTHER" id="PTHR24203:SF45">
    <property type="entry name" value="ANKYRIN REPEAT DOMAIN 6"/>
    <property type="match status" value="1"/>
</dbReference>
<organism evidence="5 6">
    <name type="scientific">Mixia osmundae (strain CBS 9802 / IAM 14324 / JCM 22182 / KY 12970)</name>
    <dbReference type="NCBI Taxonomy" id="764103"/>
    <lineage>
        <taxon>Eukaryota</taxon>
        <taxon>Fungi</taxon>
        <taxon>Dikarya</taxon>
        <taxon>Basidiomycota</taxon>
        <taxon>Pucciniomycotina</taxon>
        <taxon>Mixiomycetes</taxon>
        <taxon>Mixiales</taxon>
        <taxon>Mixiaceae</taxon>
        <taxon>Mixia</taxon>
    </lineage>
</organism>
<dbReference type="PANTHER" id="PTHR24203">
    <property type="entry name" value="ANKYRIN REPEAT FAMILY PROTEIN"/>
    <property type="match status" value="1"/>
</dbReference>
<dbReference type="FunCoup" id="G7E6Z0">
    <property type="interactions" value="15"/>
</dbReference>
<evidence type="ECO:0000256" key="4">
    <source>
        <dbReference type="SAM" id="MobiDB-lite"/>
    </source>
</evidence>
<evidence type="ECO:0000313" key="5">
    <source>
        <dbReference type="EMBL" id="GAA98600.1"/>
    </source>
</evidence>
<dbReference type="InParanoid" id="G7E6Z0"/>
<comment type="caution">
    <text evidence="5">The sequence shown here is derived from an EMBL/GenBank/DDBJ whole genome shotgun (WGS) entry which is preliminary data.</text>
</comment>